<dbReference type="RefSeq" id="WP_112887768.1">
    <property type="nucleotide sequence ID" value="NZ_CP030239.1"/>
</dbReference>
<organism evidence="1 2">
    <name type="scientific">Paracoccus mutanolyticus</name>
    <dbReference type="NCBI Taxonomy" id="1499308"/>
    <lineage>
        <taxon>Bacteria</taxon>
        <taxon>Pseudomonadati</taxon>
        <taxon>Pseudomonadota</taxon>
        <taxon>Alphaproteobacteria</taxon>
        <taxon>Rhodobacterales</taxon>
        <taxon>Paracoccaceae</taxon>
        <taxon>Paracoccus</taxon>
    </lineage>
</organism>
<name>A0ABM6WRC1_9RHOB</name>
<sequence length="88" mass="9499">MLTNDELAKWDRENFMHPSTNLAQEYGASHSRRSAHHAGQGAAYTEPLTARCTRSTRATLSVLYLASADLAAGCSWDGSGIPVLHSPI</sequence>
<dbReference type="Proteomes" id="UP000249922">
    <property type="component" value="Chromosome"/>
</dbReference>
<keyword evidence="2" id="KW-1185">Reference proteome</keyword>
<evidence type="ECO:0000313" key="1">
    <source>
        <dbReference type="EMBL" id="AWX93086.1"/>
    </source>
</evidence>
<protein>
    <submittedName>
        <fullName evidence="1">Uncharacterized protein</fullName>
    </submittedName>
</protein>
<gene>
    <name evidence="1" type="ORF">DPM13_07805</name>
</gene>
<evidence type="ECO:0000313" key="2">
    <source>
        <dbReference type="Proteomes" id="UP000249922"/>
    </source>
</evidence>
<reference evidence="1 2" key="1">
    <citation type="submission" date="2018-06" db="EMBL/GenBank/DDBJ databases">
        <title>Complete genome sequence of Paracoccus mutanolyticus strain RSP-02 isolated from cellulosic waste.</title>
        <authorList>
            <person name="Amrutha R.N."/>
            <person name="Shrivastav A."/>
            <person name="Buddana S.K."/>
            <person name="Deshpande U."/>
            <person name="Prakasham R.S."/>
        </authorList>
    </citation>
    <scope>NUCLEOTIDE SEQUENCE [LARGE SCALE GENOMIC DNA]</scope>
    <source>
        <strain evidence="1 2">RSP-02</strain>
    </source>
</reference>
<proteinExistence type="predicted"/>
<accession>A0ABM6WRC1</accession>
<dbReference type="EMBL" id="CP030239">
    <property type="protein sequence ID" value="AWX93086.1"/>
    <property type="molecule type" value="Genomic_DNA"/>
</dbReference>